<evidence type="ECO:0000256" key="2">
    <source>
        <dbReference type="ARBA" id="ARBA00004496"/>
    </source>
</evidence>
<dbReference type="InterPro" id="IPR022816">
    <property type="entry name" value="Condensin_barren_su2"/>
</dbReference>
<evidence type="ECO:0000313" key="13">
    <source>
        <dbReference type="Proteomes" id="UP000051574"/>
    </source>
</evidence>
<keyword evidence="13" id="KW-1185">Reference proteome</keyword>
<evidence type="ECO:0000256" key="3">
    <source>
        <dbReference type="ARBA" id="ARBA00009471"/>
    </source>
</evidence>
<comment type="similarity">
    <text evidence="3">Belongs to the CND2 (condensin subunit 2) family.</text>
</comment>
<evidence type="ECO:0000256" key="4">
    <source>
        <dbReference type="ARBA" id="ARBA00016065"/>
    </source>
</evidence>
<dbReference type="GO" id="GO:0005737">
    <property type="term" value="C:cytoplasm"/>
    <property type="evidence" value="ECO:0007669"/>
    <property type="project" value="UniProtKB-SubCell"/>
</dbReference>
<evidence type="ECO:0000256" key="10">
    <source>
        <dbReference type="ARBA" id="ARBA00023306"/>
    </source>
</evidence>
<dbReference type="Pfam" id="PF05786">
    <property type="entry name" value="Cnd2"/>
    <property type="match status" value="1"/>
</dbReference>
<accession>A0A0T6AU34</accession>
<dbReference type="OrthoDB" id="362021at2759"/>
<keyword evidence="10" id="KW-0131">Cell cycle</keyword>
<evidence type="ECO:0000256" key="5">
    <source>
        <dbReference type="ARBA" id="ARBA00022454"/>
    </source>
</evidence>
<dbReference type="GO" id="GO:0051301">
    <property type="term" value="P:cell division"/>
    <property type="evidence" value="ECO:0007669"/>
    <property type="project" value="UniProtKB-KW"/>
</dbReference>
<evidence type="ECO:0000256" key="8">
    <source>
        <dbReference type="ARBA" id="ARBA00022776"/>
    </source>
</evidence>
<sequence length="468" mass="53173">MVPNNFVENIDINASNYQNMSTNKIPMDHARCNFNLLNNEDCGFISYDNKDPTLLEKIFPKMFPMMKPITICPEFKNFNVDDDDQTFNDSMISIVNDLEKSKSSGPINNDVVYDDDGIPIPDLDGSIHDIFADQADPIDFEGEELVTGQTANKRIEMITSFCPLDIPTEKNALDRSTANNSNIFLETVWVGPSHWKNKRILHSRPRYSGNPDQRVPQSRKKKRSTKRLEPTAIDVDASPVINFEKLCRGKAKSDTKKYTLPPNNLFSPGEFDYLMLQKLKPKSEYQSKEAKESEFEHSPYDYDNPDDSQYCSQIDLAEIIDDRDKETNVDGEQVHNDVGNGIEKQNEPENDLPLCLDTEDALIEGPDLVTQVYVPYAHRSKNVNMRRLKSAMLECLTGKPVENNAPPEELHVQPTAFSTVLKQLPRKLPKGERNNVSVAMAFFSLLHLTNEHNLKLTGSKQLNDVKIE</sequence>
<keyword evidence="7" id="KW-0132">Cell division</keyword>
<dbReference type="AlphaFoldDB" id="A0A0T6AU34"/>
<evidence type="ECO:0000256" key="9">
    <source>
        <dbReference type="ARBA" id="ARBA00023067"/>
    </source>
</evidence>
<proteinExistence type="inferred from homology"/>
<feature type="compositionally biased region" description="Basic and acidic residues" evidence="11">
    <location>
        <begin position="284"/>
        <end position="300"/>
    </location>
</feature>
<organism evidence="12 13">
    <name type="scientific">Oryctes borbonicus</name>
    <dbReference type="NCBI Taxonomy" id="1629725"/>
    <lineage>
        <taxon>Eukaryota</taxon>
        <taxon>Metazoa</taxon>
        <taxon>Ecdysozoa</taxon>
        <taxon>Arthropoda</taxon>
        <taxon>Hexapoda</taxon>
        <taxon>Insecta</taxon>
        <taxon>Pterygota</taxon>
        <taxon>Neoptera</taxon>
        <taxon>Endopterygota</taxon>
        <taxon>Coleoptera</taxon>
        <taxon>Polyphaga</taxon>
        <taxon>Scarabaeiformia</taxon>
        <taxon>Scarabaeidae</taxon>
        <taxon>Dynastinae</taxon>
        <taxon>Oryctes</taxon>
    </lineage>
</organism>
<keyword evidence="6" id="KW-0963">Cytoplasm</keyword>
<keyword evidence="8" id="KW-0498">Mitosis</keyword>
<dbReference type="PANTHER" id="PTHR13108:SF9">
    <property type="entry name" value="CONDENSIN COMPLEX SUBUNIT 2"/>
    <property type="match status" value="1"/>
</dbReference>
<feature type="region of interest" description="Disordered" evidence="11">
    <location>
        <begin position="200"/>
        <end position="231"/>
    </location>
</feature>
<dbReference type="GO" id="GO:0000796">
    <property type="term" value="C:condensin complex"/>
    <property type="evidence" value="ECO:0007669"/>
    <property type="project" value="InterPro"/>
</dbReference>
<dbReference type="Proteomes" id="UP000051574">
    <property type="component" value="Unassembled WGS sequence"/>
</dbReference>
<evidence type="ECO:0000256" key="1">
    <source>
        <dbReference type="ARBA" id="ARBA00004286"/>
    </source>
</evidence>
<dbReference type="GO" id="GO:0003682">
    <property type="term" value="F:chromatin binding"/>
    <property type="evidence" value="ECO:0007669"/>
    <property type="project" value="TreeGrafter"/>
</dbReference>
<keyword evidence="5" id="KW-0158">Chromosome</keyword>
<evidence type="ECO:0000256" key="6">
    <source>
        <dbReference type="ARBA" id="ARBA00022490"/>
    </source>
</evidence>
<evidence type="ECO:0000256" key="11">
    <source>
        <dbReference type="SAM" id="MobiDB-lite"/>
    </source>
</evidence>
<comment type="caution">
    <text evidence="12">The sequence shown here is derived from an EMBL/GenBank/DDBJ whole genome shotgun (WGS) entry which is preliminary data.</text>
</comment>
<gene>
    <name evidence="12" type="ORF">AMK59_6770</name>
</gene>
<evidence type="ECO:0000313" key="12">
    <source>
        <dbReference type="EMBL" id="KRT78516.1"/>
    </source>
</evidence>
<name>A0A0T6AU34_9SCAR</name>
<evidence type="ECO:0000256" key="7">
    <source>
        <dbReference type="ARBA" id="ARBA00022618"/>
    </source>
</evidence>
<dbReference type="EMBL" id="LJIG01022827">
    <property type="protein sequence ID" value="KRT78516.1"/>
    <property type="molecule type" value="Genomic_DNA"/>
</dbReference>
<comment type="subcellular location">
    <subcellularLocation>
        <location evidence="1">Chromosome</location>
    </subcellularLocation>
    <subcellularLocation>
        <location evidence="2">Cytoplasm</location>
    </subcellularLocation>
</comment>
<protein>
    <recommendedName>
        <fullName evidence="4">Condensin complex subunit 2</fullName>
    </recommendedName>
</protein>
<dbReference type="PANTHER" id="PTHR13108">
    <property type="entry name" value="CONDENSIN COMPLEX SUBUNIT 2"/>
    <property type="match status" value="1"/>
</dbReference>
<reference evidence="12 13" key="1">
    <citation type="submission" date="2015-09" db="EMBL/GenBank/DDBJ databases">
        <title>Draft genome of the scarab beetle Oryctes borbonicus.</title>
        <authorList>
            <person name="Meyer J.M."/>
            <person name="Markov G.V."/>
            <person name="Baskaran P."/>
            <person name="Herrmann M."/>
            <person name="Sommer R.J."/>
            <person name="Roedelsperger C."/>
        </authorList>
    </citation>
    <scope>NUCLEOTIDE SEQUENCE [LARGE SCALE GENOMIC DNA]</scope>
    <source>
        <strain evidence="12">OB123</strain>
        <tissue evidence="12">Whole animal</tissue>
    </source>
</reference>
<feature type="region of interest" description="Disordered" evidence="11">
    <location>
        <begin position="284"/>
        <end position="306"/>
    </location>
</feature>
<dbReference type="GO" id="GO:0007076">
    <property type="term" value="P:mitotic chromosome condensation"/>
    <property type="evidence" value="ECO:0007669"/>
    <property type="project" value="InterPro"/>
</dbReference>
<keyword evidence="9" id="KW-0226">DNA condensation</keyword>